<keyword evidence="4" id="KW-1185">Reference proteome</keyword>
<feature type="coiled-coil region" evidence="1">
    <location>
        <begin position="63"/>
        <end position="90"/>
    </location>
</feature>
<name>A0ABR3WCA0_9PEZI</name>
<feature type="compositionally biased region" description="Low complexity" evidence="2">
    <location>
        <begin position="387"/>
        <end position="399"/>
    </location>
</feature>
<feature type="compositionally biased region" description="Basic and acidic residues" evidence="2">
    <location>
        <begin position="230"/>
        <end position="239"/>
    </location>
</feature>
<proteinExistence type="predicted"/>
<dbReference type="Proteomes" id="UP001583177">
    <property type="component" value="Unassembled WGS sequence"/>
</dbReference>
<feature type="compositionally biased region" description="Polar residues" evidence="2">
    <location>
        <begin position="209"/>
        <end position="224"/>
    </location>
</feature>
<comment type="caution">
    <text evidence="3">The sequence shown here is derived from an EMBL/GenBank/DDBJ whole genome shotgun (WGS) entry which is preliminary data.</text>
</comment>
<feature type="region of interest" description="Disordered" evidence="2">
    <location>
        <begin position="1"/>
        <end position="30"/>
    </location>
</feature>
<gene>
    <name evidence="3" type="ORF">Daus18300_009967</name>
</gene>
<feature type="region of interest" description="Disordered" evidence="2">
    <location>
        <begin position="208"/>
        <end position="343"/>
    </location>
</feature>
<keyword evidence="1" id="KW-0175">Coiled coil</keyword>
<reference evidence="3 4" key="1">
    <citation type="journal article" date="2024" name="IMA Fungus">
        <title>IMA Genome - F19 : A genome assembly and annotation guide to empower mycologists, including annotated draft genome sequences of Ceratocystis pirilliformis, Diaporthe australafricana, Fusarium ophioides, Paecilomyces lecythidis, and Sporothrix stenoceras.</title>
        <authorList>
            <person name="Aylward J."/>
            <person name="Wilson A.M."/>
            <person name="Visagie C.M."/>
            <person name="Spraker J."/>
            <person name="Barnes I."/>
            <person name="Buitendag C."/>
            <person name="Ceriani C."/>
            <person name="Del Mar Angel L."/>
            <person name="du Plessis D."/>
            <person name="Fuchs T."/>
            <person name="Gasser K."/>
            <person name="Kramer D."/>
            <person name="Li W."/>
            <person name="Munsamy K."/>
            <person name="Piso A."/>
            <person name="Price J.L."/>
            <person name="Sonnekus B."/>
            <person name="Thomas C."/>
            <person name="van der Nest A."/>
            <person name="van Dijk A."/>
            <person name="van Heerden A."/>
            <person name="van Vuuren N."/>
            <person name="Yilmaz N."/>
            <person name="Duong T.A."/>
            <person name="van der Merwe N.A."/>
            <person name="Wingfield M.J."/>
            <person name="Wingfield B.D."/>
        </authorList>
    </citation>
    <scope>NUCLEOTIDE SEQUENCE [LARGE SCALE GENOMIC DNA]</scope>
    <source>
        <strain evidence="3 4">CMW 18300</strain>
    </source>
</reference>
<feature type="region of interest" description="Disordered" evidence="2">
    <location>
        <begin position="382"/>
        <end position="430"/>
    </location>
</feature>
<organism evidence="3 4">
    <name type="scientific">Diaporthe australafricana</name>
    <dbReference type="NCBI Taxonomy" id="127596"/>
    <lineage>
        <taxon>Eukaryota</taxon>
        <taxon>Fungi</taxon>
        <taxon>Dikarya</taxon>
        <taxon>Ascomycota</taxon>
        <taxon>Pezizomycotina</taxon>
        <taxon>Sordariomycetes</taxon>
        <taxon>Sordariomycetidae</taxon>
        <taxon>Diaporthales</taxon>
        <taxon>Diaporthaceae</taxon>
        <taxon>Diaporthe</taxon>
    </lineage>
</organism>
<feature type="compositionally biased region" description="Basic and acidic residues" evidence="2">
    <location>
        <begin position="302"/>
        <end position="311"/>
    </location>
</feature>
<accession>A0ABR3WCA0</accession>
<sequence length="430" mass="46041">MEGQRPSDVDLPVRSAPGIPVPVDTISGTGSGLITIRRPAVRTASTENSSAESQSLSLEARMRQAWDEERRALQANRDRAEDVYRDAIEALRSEHASAQSKWESERYTLQTQIMLLQTRLRKSEARWNEASLRGGGLDSMSVSFQGSSSSQLSPTGHADSFLSLHHANSADQVITKDQEMPSKVIDVQEYHKDLEGIHLKVNAVKKATFTDTPSSNGSKPSSGDGSPAHTPEERRESARQRSVRALKADPHSRLTMNAGHTPTVSMSFASTGATNTVTSSGSNTPTLISGDGAISSDGNDGNDGRESKEPAEPVGTAIDNDDHDPAIMEPSDEDPELKGPLTLRNIPAKDEIFLRKLSDKLEKVGTGEDATPTVLRDVECEKGESSAKAAAAPAVAPAADDNESDTEDAEPEIPLKLRATSNFGKPLGSL</sequence>
<evidence type="ECO:0000313" key="3">
    <source>
        <dbReference type="EMBL" id="KAL1858349.1"/>
    </source>
</evidence>
<evidence type="ECO:0000256" key="2">
    <source>
        <dbReference type="SAM" id="MobiDB-lite"/>
    </source>
</evidence>
<feature type="compositionally biased region" description="Acidic residues" evidence="2">
    <location>
        <begin position="400"/>
        <end position="411"/>
    </location>
</feature>
<protein>
    <submittedName>
        <fullName evidence="3">Uncharacterized protein</fullName>
    </submittedName>
</protein>
<evidence type="ECO:0000256" key="1">
    <source>
        <dbReference type="SAM" id="Coils"/>
    </source>
</evidence>
<dbReference type="EMBL" id="JAWRVE010000105">
    <property type="protein sequence ID" value="KAL1858349.1"/>
    <property type="molecule type" value="Genomic_DNA"/>
</dbReference>
<evidence type="ECO:0000313" key="4">
    <source>
        <dbReference type="Proteomes" id="UP001583177"/>
    </source>
</evidence>
<feature type="compositionally biased region" description="Polar residues" evidence="2">
    <location>
        <begin position="254"/>
        <end position="287"/>
    </location>
</feature>